<dbReference type="PROSITE" id="PS50262">
    <property type="entry name" value="G_PROTEIN_RECEP_F1_2"/>
    <property type="match status" value="1"/>
</dbReference>
<evidence type="ECO:0000256" key="5">
    <source>
        <dbReference type="RuleBase" id="RU000688"/>
    </source>
</evidence>
<feature type="transmembrane region" description="Helical" evidence="6">
    <location>
        <begin position="257"/>
        <end position="285"/>
    </location>
</feature>
<evidence type="ECO:0000259" key="7">
    <source>
        <dbReference type="PROSITE" id="PS50262"/>
    </source>
</evidence>
<dbReference type="InterPro" id="IPR017452">
    <property type="entry name" value="GPCR_Rhodpsn_7TM"/>
</dbReference>
<evidence type="ECO:0000313" key="10">
    <source>
        <dbReference type="RefSeq" id="XP_036356812.1"/>
    </source>
</evidence>
<evidence type="ECO:0000313" key="13">
    <source>
        <dbReference type="RefSeq" id="XP_036356815.1"/>
    </source>
</evidence>
<dbReference type="GO" id="GO:0004930">
    <property type="term" value="F:G protein-coupled receptor activity"/>
    <property type="evidence" value="ECO:0007669"/>
    <property type="project" value="UniProtKB-KW"/>
</dbReference>
<feature type="transmembrane region" description="Helical" evidence="6">
    <location>
        <begin position="75"/>
        <end position="100"/>
    </location>
</feature>
<dbReference type="RefSeq" id="XP_036356814.1">
    <property type="nucleotide sequence ID" value="XM_036500921.1"/>
</dbReference>
<comment type="subcellular location">
    <subcellularLocation>
        <location evidence="1">Membrane</location>
    </subcellularLocation>
</comment>
<feature type="transmembrane region" description="Helical" evidence="6">
    <location>
        <begin position="158"/>
        <end position="179"/>
    </location>
</feature>
<evidence type="ECO:0000313" key="11">
    <source>
        <dbReference type="RefSeq" id="XP_036356813.1"/>
    </source>
</evidence>
<feature type="transmembrane region" description="Helical" evidence="6">
    <location>
        <begin position="297"/>
        <end position="316"/>
    </location>
</feature>
<dbReference type="Pfam" id="PF00001">
    <property type="entry name" value="7tm_1"/>
    <property type="match status" value="1"/>
</dbReference>
<evidence type="ECO:0000313" key="8">
    <source>
        <dbReference type="Proteomes" id="UP000515154"/>
    </source>
</evidence>
<evidence type="ECO:0000256" key="2">
    <source>
        <dbReference type="ARBA" id="ARBA00022692"/>
    </source>
</evidence>
<keyword evidence="5" id="KW-0675">Receptor</keyword>
<evidence type="ECO:0000256" key="4">
    <source>
        <dbReference type="ARBA" id="ARBA00023136"/>
    </source>
</evidence>
<reference evidence="9 10" key="1">
    <citation type="submission" date="2025-08" db="UniProtKB">
        <authorList>
            <consortium name="RefSeq"/>
        </authorList>
    </citation>
    <scope>IDENTIFICATION</scope>
</reference>
<dbReference type="SUPFAM" id="SSF81321">
    <property type="entry name" value="Family A G protein-coupled receptor-like"/>
    <property type="match status" value="1"/>
</dbReference>
<accession>A0A6P7S7G3</accession>
<feature type="transmembrane region" description="Helical" evidence="6">
    <location>
        <begin position="120"/>
        <end position="138"/>
    </location>
</feature>
<proteinExistence type="inferred from homology"/>
<evidence type="ECO:0000256" key="3">
    <source>
        <dbReference type="ARBA" id="ARBA00022989"/>
    </source>
</evidence>
<sequence>MASNPILPNCTQIALQNATATEEAEEREYSEFYTQSQFITGLILYPIFCIPGIIGNALTIIVLTQKTMRTSTNAFLSALAISDMIKLMNDLMYFIVLLISRSYPTIGKTAFGYIYPYAHFIFNLAACVSSWLIVSVAAERYLMVCHAAQAKTLCTRRIAIIVSAVIYTCMTILAIPSAIRYKTVSCFDYNQNKTVYDIHVTELWMNENFETAYNWIQNLLRSVIPFLVLIVLNTYIINALRKTRANRRFSARNRITFMLIMVIVVFVVCITPDAIMSACFGLGYYDENLLVKGIREFTDTLLAVNAALNFVLYCLFNKVFREHFRTIFCHRLGGRRITMEPDESEYRRLSDQKNNLSIATKLTIQKTATTHV</sequence>
<evidence type="ECO:0000313" key="15">
    <source>
        <dbReference type="RefSeq" id="XP_036356817.1"/>
    </source>
</evidence>
<evidence type="ECO:0000313" key="14">
    <source>
        <dbReference type="RefSeq" id="XP_036356816.1"/>
    </source>
</evidence>
<dbReference type="PANTHER" id="PTHR46641:SF2">
    <property type="entry name" value="FMRFAMIDE RECEPTOR"/>
    <property type="match status" value="1"/>
</dbReference>
<dbReference type="InterPro" id="IPR000276">
    <property type="entry name" value="GPCR_Rhodpsn"/>
</dbReference>
<feature type="domain" description="G-protein coupled receptors family 1 profile" evidence="7">
    <location>
        <begin position="55"/>
        <end position="313"/>
    </location>
</feature>
<keyword evidence="2 5" id="KW-0812">Transmembrane</keyword>
<comment type="similarity">
    <text evidence="5">Belongs to the G-protein coupled receptor 1 family.</text>
</comment>
<dbReference type="PROSITE" id="PS00237">
    <property type="entry name" value="G_PROTEIN_RECEP_F1_1"/>
    <property type="match status" value="1"/>
</dbReference>
<dbReference type="InterPro" id="IPR052954">
    <property type="entry name" value="GPCR-Ligand_Int"/>
</dbReference>
<keyword evidence="3 6" id="KW-1133">Transmembrane helix</keyword>
<dbReference type="GO" id="GO:0016020">
    <property type="term" value="C:membrane"/>
    <property type="evidence" value="ECO:0007669"/>
    <property type="project" value="UniProtKB-SubCell"/>
</dbReference>
<name>A0A6P7S7G3_9MOLL</name>
<dbReference type="RefSeq" id="XP_029634127.1">
    <property type="nucleotide sequence ID" value="XM_029778267.2"/>
</dbReference>
<evidence type="ECO:0000256" key="6">
    <source>
        <dbReference type="SAM" id="Phobius"/>
    </source>
</evidence>
<evidence type="ECO:0000313" key="12">
    <source>
        <dbReference type="RefSeq" id="XP_036356814.1"/>
    </source>
</evidence>
<dbReference type="PRINTS" id="PR00237">
    <property type="entry name" value="GPCRRHODOPSN"/>
</dbReference>
<protein>
    <submittedName>
        <fullName evidence="9 10">FMRFamide receptor-like</fullName>
    </submittedName>
</protein>
<dbReference type="PANTHER" id="PTHR46641">
    <property type="entry name" value="FMRFAMIDE RECEPTOR-RELATED"/>
    <property type="match status" value="1"/>
</dbReference>
<dbReference type="RefSeq" id="XP_036356816.1">
    <property type="nucleotide sequence ID" value="XM_036500923.1"/>
</dbReference>
<dbReference type="RefSeq" id="XP_036356817.1">
    <property type="nucleotide sequence ID" value="XM_036500924.1"/>
</dbReference>
<dbReference type="AlphaFoldDB" id="A0A6P7S7G3"/>
<dbReference type="KEGG" id="osn:115209755"/>
<organism evidence="8 9">
    <name type="scientific">Octopus sinensis</name>
    <name type="common">East Asian common octopus</name>
    <dbReference type="NCBI Taxonomy" id="2607531"/>
    <lineage>
        <taxon>Eukaryota</taxon>
        <taxon>Metazoa</taxon>
        <taxon>Spiralia</taxon>
        <taxon>Lophotrochozoa</taxon>
        <taxon>Mollusca</taxon>
        <taxon>Cephalopoda</taxon>
        <taxon>Coleoidea</taxon>
        <taxon>Octopodiformes</taxon>
        <taxon>Octopoda</taxon>
        <taxon>Incirrata</taxon>
        <taxon>Octopodidae</taxon>
        <taxon>Octopus</taxon>
    </lineage>
</organism>
<dbReference type="Gene3D" id="1.20.1070.10">
    <property type="entry name" value="Rhodopsin 7-helix transmembrane proteins"/>
    <property type="match status" value="1"/>
</dbReference>
<feature type="transmembrane region" description="Helical" evidence="6">
    <location>
        <begin position="215"/>
        <end position="236"/>
    </location>
</feature>
<feature type="transmembrane region" description="Helical" evidence="6">
    <location>
        <begin position="42"/>
        <end position="63"/>
    </location>
</feature>
<dbReference type="RefSeq" id="XP_036356812.1">
    <property type="nucleotide sequence ID" value="XM_036500919.1"/>
</dbReference>
<dbReference type="RefSeq" id="XP_036356815.1">
    <property type="nucleotide sequence ID" value="XM_036500922.1"/>
</dbReference>
<gene>
    <name evidence="9 10 11 12 13 14 15" type="primary">LOC115209755</name>
</gene>
<dbReference type="Proteomes" id="UP000515154">
    <property type="component" value="Linkage group LG3"/>
</dbReference>
<evidence type="ECO:0000256" key="1">
    <source>
        <dbReference type="ARBA" id="ARBA00004370"/>
    </source>
</evidence>
<evidence type="ECO:0000313" key="9">
    <source>
        <dbReference type="RefSeq" id="XP_029634127.1"/>
    </source>
</evidence>
<keyword evidence="5" id="KW-0297">G-protein coupled receptor</keyword>
<keyword evidence="4 6" id="KW-0472">Membrane</keyword>
<keyword evidence="5" id="KW-0807">Transducer</keyword>
<keyword evidence="8" id="KW-1185">Reference proteome</keyword>
<dbReference type="CDD" id="cd14978">
    <property type="entry name" value="7tmA_FMRFamide_R-like"/>
    <property type="match status" value="1"/>
</dbReference>
<dbReference type="RefSeq" id="XP_036356813.1">
    <property type="nucleotide sequence ID" value="XM_036500920.1"/>
</dbReference>